<feature type="non-terminal residue" evidence="1">
    <location>
        <position position="1"/>
    </location>
</feature>
<organism evidence="1 2">
    <name type="scientific">Trifolium medium</name>
    <dbReference type="NCBI Taxonomy" id="97028"/>
    <lineage>
        <taxon>Eukaryota</taxon>
        <taxon>Viridiplantae</taxon>
        <taxon>Streptophyta</taxon>
        <taxon>Embryophyta</taxon>
        <taxon>Tracheophyta</taxon>
        <taxon>Spermatophyta</taxon>
        <taxon>Magnoliopsida</taxon>
        <taxon>eudicotyledons</taxon>
        <taxon>Gunneridae</taxon>
        <taxon>Pentapetalae</taxon>
        <taxon>rosids</taxon>
        <taxon>fabids</taxon>
        <taxon>Fabales</taxon>
        <taxon>Fabaceae</taxon>
        <taxon>Papilionoideae</taxon>
        <taxon>50 kb inversion clade</taxon>
        <taxon>NPAAA clade</taxon>
        <taxon>Hologalegina</taxon>
        <taxon>IRL clade</taxon>
        <taxon>Trifolieae</taxon>
        <taxon>Trifolium</taxon>
    </lineage>
</organism>
<accession>A0A392VHT3</accession>
<keyword evidence="2" id="KW-1185">Reference proteome</keyword>
<sequence>YGRHSGVRRVCGEACMAILTIHGLSEASNSSGGRKATIWRGLPCAYILID</sequence>
<protein>
    <submittedName>
        <fullName evidence="1">Uncharacterized protein</fullName>
    </submittedName>
</protein>
<name>A0A392VHT3_9FABA</name>
<dbReference type="Proteomes" id="UP000265520">
    <property type="component" value="Unassembled WGS sequence"/>
</dbReference>
<reference evidence="1 2" key="1">
    <citation type="journal article" date="2018" name="Front. Plant Sci.">
        <title>Red Clover (Trifolium pratense) and Zigzag Clover (T. medium) - A Picture of Genomic Similarities and Differences.</title>
        <authorList>
            <person name="Dluhosova J."/>
            <person name="Istvanek J."/>
            <person name="Nedelnik J."/>
            <person name="Repkova J."/>
        </authorList>
    </citation>
    <scope>NUCLEOTIDE SEQUENCE [LARGE SCALE GENOMIC DNA]</scope>
    <source>
        <strain evidence="2">cv. 10/8</strain>
        <tissue evidence="1">Leaf</tissue>
    </source>
</reference>
<evidence type="ECO:0000313" key="1">
    <source>
        <dbReference type="EMBL" id="MCI86899.1"/>
    </source>
</evidence>
<proteinExistence type="predicted"/>
<dbReference type="EMBL" id="LXQA011152743">
    <property type="protein sequence ID" value="MCI86899.1"/>
    <property type="molecule type" value="Genomic_DNA"/>
</dbReference>
<evidence type="ECO:0000313" key="2">
    <source>
        <dbReference type="Proteomes" id="UP000265520"/>
    </source>
</evidence>
<dbReference type="AlphaFoldDB" id="A0A392VHT3"/>
<comment type="caution">
    <text evidence="1">The sequence shown here is derived from an EMBL/GenBank/DDBJ whole genome shotgun (WGS) entry which is preliminary data.</text>
</comment>